<accession>A0A7M4DZZ3</accession>
<evidence type="ECO:0000256" key="1">
    <source>
        <dbReference type="SAM" id="Phobius"/>
    </source>
</evidence>
<protein>
    <submittedName>
        <fullName evidence="2">Uncharacterized protein</fullName>
    </submittedName>
</protein>
<evidence type="ECO:0000313" key="3">
    <source>
        <dbReference type="Proteomes" id="UP000594220"/>
    </source>
</evidence>
<dbReference type="Proteomes" id="UP000594220">
    <property type="component" value="Unplaced"/>
</dbReference>
<evidence type="ECO:0000313" key="2">
    <source>
        <dbReference type="Ensembl" id="ENSCPRP00005002340.1"/>
    </source>
</evidence>
<dbReference type="AlphaFoldDB" id="A0A7M4DZZ3"/>
<dbReference type="Ensembl" id="ENSCPRT00005002733.1">
    <property type="protein sequence ID" value="ENSCPRP00005002340.1"/>
    <property type="gene ID" value="ENSCPRG00005001708.1"/>
</dbReference>
<organism evidence="2 3">
    <name type="scientific">Crocodylus porosus</name>
    <name type="common">Saltwater crocodile</name>
    <name type="synonym">Estuarine crocodile</name>
    <dbReference type="NCBI Taxonomy" id="8502"/>
    <lineage>
        <taxon>Eukaryota</taxon>
        <taxon>Metazoa</taxon>
        <taxon>Chordata</taxon>
        <taxon>Craniata</taxon>
        <taxon>Vertebrata</taxon>
        <taxon>Euteleostomi</taxon>
        <taxon>Archelosauria</taxon>
        <taxon>Archosauria</taxon>
        <taxon>Crocodylia</taxon>
        <taxon>Longirostres</taxon>
        <taxon>Crocodylidae</taxon>
        <taxon>Crocodylus</taxon>
    </lineage>
</organism>
<keyword evidence="1" id="KW-1133">Transmembrane helix</keyword>
<name>A0A7M4DZZ3_CROPO</name>
<reference evidence="2" key="1">
    <citation type="submission" date="2025-08" db="UniProtKB">
        <authorList>
            <consortium name="Ensembl"/>
        </authorList>
    </citation>
    <scope>IDENTIFICATION</scope>
</reference>
<keyword evidence="3" id="KW-1185">Reference proteome</keyword>
<keyword evidence="1" id="KW-0812">Transmembrane</keyword>
<proteinExistence type="predicted"/>
<keyword evidence="1" id="KW-0472">Membrane</keyword>
<feature type="transmembrane region" description="Helical" evidence="1">
    <location>
        <begin position="47"/>
        <end position="65"/>
    </location>
</feature>
<reference evidence="2" key="2">
    <citation type="submission" date="2025-09" db="UniProtKB">
        <authorList>
            <consortium name="Ensembl"/>
        </authorList>
    </citation>
    <scope>IDENTIFICATION</scope>
</reference>
<sequence>DTAGSNLKHWAPCSSGALQEACAGNLAAAQEGRLHPREKEKKNEPDLFFSFLPGACLSCMGAWWYRNAKYNYYSREGQ</sequence>